<dbReference type="OrthoDB" id="8859298at2759"/>
<keyword evidence="2" id="KW-1185">Reference proteome</keyword>
<reference evidence="1" key="1">
    <citation type="submission" date="2021-06" db="EMBL/GenBank/DDBJ databases">
        <authorList>
            <person name="Hodson N. C."/>
            <person name="Mongue J. A."/>
            <person name="Jaron S. K."/>
        </authorList>
    </citation>
    <scope>NUCLEOTIDE SEQUENCE</scope>
</reference>
<evidence type="ECO:0000313" key="1">
    <source>
        <dbReference type="EMBL" id="CAG7728621.1"/>
    </source>
</evidence>
<dbReference type="PANTHER" id="PTHR34153">
    <property type="entry name" value="SI:CH211-262H13.3-RELATED-RELATED"/>
    <property type="match status" value="1"/>
</dbReference>
<comment type="caution">
    <text evidence="1">The sequence shown here is derived from an EMBL/GenBank/DDBJ whole genome shotgun (WGS) entry which is preliminary data.</text>
</comment>
<organism evidence="1 2">
    <name type="scientific">Allacma fusca</name>
    <dbReference type="NCBI Taxonomy" id="39272"/>
    <lineage>
        <taxon>Eukaryota</taxon>
        <taxon>Metazoa</taxon>
        <taxon>Ecdysozoa</taxon>
        <taxon>Arthropoda</taxon>
        <taxon>Hexapoda</taxon>
        <taxon>Collembola</taxon>
        <taxon>Symphypleona</taxon>
        <taxon>Sminthuridae</taxon>
        <taxon>Allacma</taxon>
    </lineage>
</organism>
<dbReference type="AlphaFoldDB" id="A0A8J2KNG6"/>
<accession>A0A8J2KNG6</accession>
<gene>
    <name evidence="1" type="ORF">AFUS01_LOCUS17387</name>
</gene>
<protein>
    <recommendedName>
        <fullName evidence="3">DUF4806 domain-containing protein</fullName>
    </recommendedName>
</protein>
<sequence>MAGLGNSTVSKKKFAVVVFDETATCIVPFRWILPGQKKCYWPDISGPALSAILTNPNSVPKPSWTIEDAKLLKAYKTLRLRPRINRHEKLVDNVESDDSQNQNLAGSQHQLEIVIPTSNLFSCSGSSDNNAEVAITFDQQELEGIGNVILQEVEQSNSNLESVFKEILSEKIDVSTQTIAVNENKFQETVLRRLAELKVNQDNILVAIKQKAYGEFECDDYQAPIQPCSTENELMNLGTNLKNQEFLQQLDRYLTSFGGKDLKKTVNGILSRIISDELAKRTTFTGKGKAELEFRKFINIHQIVFRTARKNPLCKNEREADINVCIMDWFRFSSERLSRRSHKKRYEDEVQIVNHDDCRNSTGDVDSNSMRFDSKAANTNILSNDQGMECDDTFSIPDRSSIAGLDDSQIMCTYNFLDDDVEITSSEDETSTTLDL</sequence>
<dbReference type="PANTHER" id="PTHR34153:SF2">
    <property type="entry name" value="SI:CH211-262H13.3-RELATED"/>
    <property type="match status" value="1"/>
</dbReference>
<evidence type="ECO:0008006" key="3">
    <source>
        <dbReference type="Google" id="ProtNLM"/>
    </source>
</evidence>
<dbReference type="Proteomes" id="UP000708208">
    <property type="component" value="Unassembled WGS sequence"/>
</dbReference>
<proteinExistence type="predicted"/>
<dbReference type="EMBL" id="CAJVCH010165960">
    <property type="protein sequence ID" value="CAG7728621.1"/>
    <property type="molecule type" value="Genomic_DNA"/>
</dbReference>
<name>A0A8J2KNG6_9HEXA</name>
<evidence type="ECO:0000313" key="2">
    <source>
        <dbReference type="Proteomes" id="UP000708208"/>
    </source>
</evidence>